<feature type="domain" description="VOC" evidence="1">
    <location>
        <begin position="5"/>
        <end position="128"/>
    </location>
</feature>
<dbReference type="Proteomes" id="UP000677244">
    <property type="component" value="Unassembled WGS sequence"/>
</dbReference>
<comment type="caution">
    <text evidence="2">The sequence shown here is derived from an EMBL/GenBank/DDBJ whole genome shotgun (WGS) entry which is preliminary data.</text>
</comment>
<dbReference type="InterPro" id="IPR004360">
    <property type="entry name" value="Glyas_Fos-R_dOase_dom"/>
</dbReference>
<gene>
    <name evidence="2" type="ORF">J7I42_31260</name>
</gene>
<dbReference type="Gene3D" id="3.10.180.10">
    <property type="entry name" value="2,3-Dihydroxybiphenyl 1,2-Dioxygenase, domain 1"/>
    <property type="match status" value="1"/>
</dbReference>
<evidence type="ECO:0000313" key="2">
    <source>
        <dbReference type="EMBL" id="MBO9204810.1"/>
    </source>
</evidence>
<dbReference type="InterPro" id="IPR037523">
    <property type="entry name" value="VOC_core"/>
</dbReference>
<evidence type="ECO:0000313" key="3">
    <source>
        <dbReference type="Proteomes" id="UP000677244"/>
    </source>
</evidence>
<accession>A0ABS3Z3R3</accession>
<dbReference type="RefSeq" id="WP_209143755.1">
    <property type="nucleotide sequence ID" value="NZ_JAGHKO010000017.1"/>
</dbReference>
<dbReference type="Pfam" id="PF00903">
    <property type="entry name" value="Glyoxalase"/>
    <property type="match status" value="1"/>
</dbReference>
<evidence type="ECO:0000259" key="1">
    <source>
        <dbReference type="PROSITE" id="PS51819"/>
    </source>
</evidence>
<name>A0ABS3Z3R3_9BACT</name>
<dbReference type="InterPro" id="IPR029068">
    <property type="entry name" value="Glyas_Bleomycin-R_OHBP_Dase"/>
</dbReference>
<sequence length="129" mass="14470">MSTLKFNKVFNSFSVNDLEAAFNFYGNILQLNVSKLPMNVLRLNIPGNEHGMIIYEKDNHEPASYTVLNFDVDEVEKAVDELVTRGIVFEHYDSGPLKTDNKGICRGSGPVIAWFKDPAGNFLSILSEK</sequence>
<dbReference type="EMBL" id="JAGHKO010000017">
    <property type="protein sequence ID" value="MBO9204810.1"/>
    <property type="molecule type" value="Genomic_DNA"/>
</dbReference>
<reference evidence="2 3" key="1">
    <citation type="submission" date="2021-03" db="EMBL/GenBank/DDBJ databases">
        <title>Assistant Professor.</title>
        <authorList>
            <person name="Huq M.A."/>
        </authorList>
    </citation>
    <scope>NUCLEOTIDE SEQUENCE [LARGE SCALE GENOMIC DNA]</scope>
    <source>
        <strain evidence="2 3">MAH-29</strain>
    </source>
</reference>
<organism evidence="2 3">
    <name type="scientific">Niastella soli</name>
    <dbReference type="NCBI Taxonomy" id="2821487"/>
    <lineage>
        <taxon>Bacteria</taxon>
        <taxon>Pseudomonadati</taxon>
        <taxon>Bacteroidota</taxon>
        <taxon>Chitinophagia</taxon>
        <taxon>Chitinophagales</taxon>
        <taxon>Chitinophagaceae</taxon>
        <taxon>Niastella</taxon>
    </lineage>
</organism>
<dbReference type="SUPFAM" id="SSF54593">
    <property type="entry name" value="Glyoxalase/Bleomycin resistance protein/Dihydroxybiphenyl dioxygenase"/>
    <property type="match status" value="1"/>
</dbReference>
<keyword evidence="3" id="KW-1185">Reference proteome</keyword>
<proteinExistence type="predicted"/>
<protein>
    <submittedName>
        <fullName evidence="2">VOC family protein</fullName>
    </submittedName>
</protein>
<dbReference type="PROSITE" id="PS51819">
    <property type="entry name" value="VOC"/>
    <property type="match status" value="1"/>
</dbReference>